<dbReference type="AlphaFoldDB" id="A0A3A3GM08"/>
<evidence type="ECO:0000313" key="2">
    <source>
        <dbReference type="Proteomes" id="UP000266177"/>
    </source>
</evidence>
<dbReference type="EMBL" id="QYZD01000002">
    <property type="protein sequence ID" value="RJG26149.1"/>
    <property type="molecule type" value="Genomic_DNA"/>
</dbReference>
<dbReference type="RefSeq" id="WP_119791218.1">
    <property type="nucleotide sequence ID" value="NZ_QYZD01000002.1"/>
</dbReference>
<proteinExistence type="predicted"/>
<gene>
    <name evidence="1" type="ORF">DQX05_04475</name>
</gene>
<comment type="caution">
    <text evidence="1">The sequence shown here is derived from an EMBL/GenBank/DDBJ whole genome shotgun (WGS) entry which is preliminary data.</text>
</comment>
<organism evidence="1 2">
    <name type="scientific">Paenibacillus thiaminolyticus</name>
    <name type="common">Bacillus thiaminolyticus</name>
    <dbReference type="NCBI Taxonomy" id="49283"/>
    <lineage>
        <taxon>Bacteria</taxon>
        <taxon>Bacillati</taxon>
        <taxon>Bacillota</taxon>
        <taxon>Bacilli</taxon>
        <taxon>Bacillales</taxon>
        <taxon>Paenibacillaceae</taxon>
        <taxon>Paenibacillus</taxon>
    </lineage>
</organism>
<protein>
    <submittedName>
        <fullName evidence="1">Uncharacterized protein</fullName>
    </submittedName>
</protein>
<sequence length="64" mass="7201">MRHIEAKFQDESKADSCGRKLNALRAHAIQVVPREDGYIVSADVNHAVLDQAYAIMRDYEGTLL</sequence>
<dbReference type="OrthoDB" id="2627319at2"/>
<dbReference type="Proteomes" id="UP000266177">
    <property type="component" value="Unassembled WGS sequence"/>
</dbReference>
<evidence type="ECO:0000313" key="1">
    <source>
        <dbReference type="EMBL" id="RJG26149.1"/>
    </source>
</evidence>
<accession>A0A3A3GM08</accession>
<name>A0A3A3GM08_PANTH</name>
<reference evidence="1 2" key="1">
    <citation type="submission" date="2018-09" db="EMBL/GenBank/DDBJ databases">
        <title>Paenibacillus SK2017-BO5.</title>
        <authorList>
            <person name="Piskunova J.V."/>
            <person name="Dubiley S.A."/>
            <person name="Severinov K.V."/>
        </authorList>
    </citation>
    <scope>NUCLEOTIDE SEQUENCE [LARGE SCALE GENOMIC DNA]</scope>
    <source>
        <strain evidence="1 2">BO5</strain>
    </source>
</reference>